<evidence type="ECO:0000313" key="9">
    <source>
        <dbReference type="EMBL" id="KAF2224410.1"/>
    </source>
</evidence>
<evidence type="ECO:0000256" key="7">
    <source>
        <dbReference type="SAM" id="Phobius"/>
    </source>
</evidence>
<dbReference type="EMBL" id="ML992505">
    <property type="protein sequence ID" value="KAF2224410.1"/>
    <property type="molecule type" value="Genomic_DNA"/>
</dbReference>
<feature type="transmembrane region" description="Helical" evidence="7">
    <location>
        <begin position="6"/>
        <end position="30"/>
    </location>
</feature>
<dbReference type="PANTHER" id="PTHR33048">
    <property type="entry name" value="PTH11-LIKE INTEGRAL MEMBRANE PROTEIN (AFU_ORTHOLOGUE AFUA_5G11245)"/>
    <property type="match status" value="1"/>
</dbReference>
<feature type="transmembrane region" description="Helical" evidence="7">
    <location>
        <begin position="42"/>
        <end position="65"/>
    </location>
</feature>
<dbReference type="AlphaFoldDB" id="A0A6A6GG26"/>
<keyword evidence="4 7" id="KW-0472">Membrane</keyword>
<reference evidence="10" key="1">
    <citation type="journal article" date="2020" name="Stud. Mycol.">
        <title>101 Dothideomycetes genomes: A test case for predicting lifestyles and emergence of pathogens.</title>
        <authorList>
            <person name="Haridas S."/>
            <person name="Albert R."/>
            <person name="Binder M."/>
            <person name="Bloem J."/>
            <person name="LaButti K."/>
            <person name="Salamov A."/>
            <person name="Andreopoulos B."/>
            <person name="Baker S."/>
            <person name="Barry K."/>
            <person name="Bills G."/>
            <person name="Bluhm B."/>
            <person name="Cannon C."/>
            <person name="Castanera R."/>
            <person name="Culley D."/>
            <person name="Daum C."/>
            <person name="Ezra D."/>
            <person name="Gonzalez J."/>
            <person name="Henrissat B."/>
            <person name="Kuo A."/>
            <person name="Liang C."/>
            <person name="Lipzen A."/>
            <person name="Lutzoni F."/>
            <person name="Magnuson J."/>
            <person name="Mondo S."/>
            <person name="Nolan M."/>
            <person name="Ohm R."/>
            <person name="Pangilinan J."/>
            <person name="Park H.-J."/>
            <person name="Ramirez L."/>
            <person name="Alfaro M."/>
            <person name="Sun H."/>
            <person name="Tritt A."/>
            <person name="Yoshinaga Y."/>
            <person name="Zwiers L.-H."/>
            <person name="Turgeon B."/>
            <person name="Goodwin S."/>
            <person name="Spatafora J."/>
            <person name="Crous P."/>
            <person name="Grigoriev I."/>
        </authorList>
    </citation>
    <scope>NUCLEOTIDE SEQUENCE [LARGE SCALE GENOMIC DNA]</scope>
    <source>
        <strain evidence="10">CECT 20119</strain>
    </source>
</reference>
<comment type="similarity">
    <text evidence="5">Belongs to the SAT4 family.</text>
</comment>
<keyword evidence="3 7" id="KW-1133">Transmembrane helix</keyword>
<dbReference type="InterPro" id="IPR052337">
    <property type="entry name" value="SAT4-like"/>
</dbReference>
<feature type="transmembrane region" description="Helical" evidence="7">
    <location>
        <begin position="121"/>
        <end position="141"/>
    </location>
</feature>
<dbReference type="PANTHER" id="PTHR33048:SF96">
    <property type="entry name" value="INTEGRAL MEMBRANE PROTEIN"/>
    <property type="match status" value="1"/>
</dbReference>
<evidence type="ECO:0000256" key="5">
    <source>
        <dbReference type="ARBA" id="ARBA00038359"/>
    </source>
</evidence>
<evidence type="ECO:0000256" key="3">
    <source>
        <dbReference type="ARBA" id="ARBA00022989"/>
    </source>
</evidence>
<organism evidence="9 10">
    <name type="scientific">Elsinoe ampelina</name>
    <dbReference type="NCBI Taxonomy" id="302913"/>
    <lineage>
        <taxon>Eukaryota</taxon>
        <taxon>Fungi</taxon>
        <taxon>Dikarya</taxon>
        <taxon>Ascomycota</taxon>
        <taxon>Pezizomycotina</taxon>
        <taxon>Dothideomycetes</taxon>
        <taxon>Dothideomycetidae</taxon>
        <taxon>Myriangiales</taxon>
        <taxon>Elsinoaceae</taxon>
        <taxon>Elsinoe</taxon>
    </lineage>
</organism>
<dbReference type="Proteomes" id="UP000799538">
    <property type="component" value="Unassembled WGS sequence"/>
</dbReference>
<name>A0A6A6GG26_9PEZI</name>
<accession>A0A6A6GG26</accession>
<proteinExistence type="inferred from homology"/>
<evidence type="ECO:0000256" key="6">
    <source>
        <dbReference type="SAM" id="MobiDB-lite"/>
    </source>
</evidence>
<keyword evidence="2 7" id="KW-0812">Transmembrane</keyword>
<dbReference type="GO" id="GO:0016020">
    <property type="term" value="C:membrane"/>
    <property type="evidence" value="ECO:0007669"/>
    <property type="project" value="UniProtKB-SubCell"/>
</dbReference>
<keyword evidence="10" id="KW-1185">Reference proteome</keyword>
<gene>
    <name evidence="9" type="ORF">BDZ85DRAFT_260918</name>
</gene>
<feature type="transmembrane region" description="Helical" evidence="7">
    <location>
        <begin position="203"/>
        <end position="223"/>
    </location>
</feature>
<protein>
    <recommendedName>
        <fullName evidence="8">Rhodopsin domain-containing protein</fullName>
    </recommendedName>
</protein>
<feature type="transmembrane region" description="Helical" evidence="7">
    <location>
        <begin position="243"/>
        <end position="263"/>
    </location>
</feature>
<evidence type="ECO:0000256" key="1">
    <source>
        <dbReference type="ARBA" id="ARBA00004141"/>
    </source>
</evidence>
<evidence type="ECO:0000256" key="2">
    <source>
        <dbReference type="ARBA" id="ARBA00022692"/>
    </source>
</evidence>
<dbReference type="OrthoDB" id="3923077at2759"/>
<dbReference type="Pfam" id="PF20684">
    <property type="entry name" value="Fung_rhodopsin"/>
    <property type="match status" value="1"/>
</dbReference>
<feature type="transmembrane region" description="Helical" evidence="7">
    <location>
        <begin position="85"/>
        <end position="109"/>
    </location>
</feature>
<feature type="region of interest" description="Disordered" evidence="6">
    <location>
        <begin position="325"/>
        <end position="354"/>
    </location>
</feature>
<feature type="domain" description="Rhodopsin" evidence="8">
    <location>
        <begin position="27"/>
        <end position="269"/>
    </location>
</feature>
<evidence type="ECO:0000256" key="4">
    <source>
        <dbReference type="ARBA" id="ARBA00023136"/>
    </source>
</evidence>
<feature type="transmembrane region" description="Helical" evidence="7">
    <location>
        <begin position="161"/>
        <end position="191"/>
    </location>
</feature>
<evidence type="ECO:0000313" key="10">
    <source>
        <dbReference type="Proteomes" id="UP000799538"/>
    </source>
</evidence>
<sequence length="354" mass="38880">MADDKSQQVLALAIVFMTFTVCTVATRFYVRVGIIKAIGSDDWTMLAAFASFMGYLACQIGGVRHGTGRRIDDLERDEAQKALKYWFFCEFFYAPATTLLKVSVGLFLLRITPSKVHIWIIRLFIAGSILFGTFYWFLIIFQCNPVSFWWDLNPDSTGKCISPTAFAVCAYIISALNTAADLVFAILPMFLVWKTSMTMRTRVLVCSLLGLASIAGIATIVRIPYLHTLNHYKGDFLWNTTEVAMLSTVEMGLGITAASAATFRPLVQRWIGGGNSATCVVSNHNGGFAGGRSMRLQNMETGIGGRPGTKNTTYIATVTRGDSWSRMPDLIPTTESKEALNDGRSSARGSDDAV</sequence>
<evidence type="ECO:0000259" key="8">
    <source>
        <dbReference type="Pfam" id="PF20684"/>
    </source>
</evidence>
<dbReference type="InterPro" id="IPR049326">
    <property type="entry name" value="Rhodopsin_dom_fungi"/>
</dbReference>
<comment type="subcellular location">
    <subcellularLocation>
        <location evidence="1">Membrane</location>
        <topology evidence="1">Multi-pass membrane protein</topology>
    </subcellularLocation>
</comment>